<dbReference type="PROSITE" id="PS51012">
    <property type="entry name" value="ABC_TM2"/>
    <property type="match status" value="1"/>
</dbReference>
<dbReference type="EMBL" id="SRME01000001">
    <property type="protein sequence ID" value="TGG89040.1"/>
    <property type="molecule type" value="Genomic_DNA"/>
</dbReference>
<dbReference type="InterPro" id="IPR013525">
    <property type="entry name" value="ABC2_TM"/>
</dbReference>
<protein>
    <submittedName>
        <fullName evidence="8">ABC transporter permease</fullName>
    </submittedName>
    <submittedName>
        <fullName evidence="7">ABC-2 type transport system permease protein</fullName>
    </submittedName>
</protein>
<dbReference type="AlphaFoldDB" id="A0A1G6I070"/>
<evidence type="ECO:0000256" key="5">
    <source>
        <dbReference type="SAM" id="Phobius"/>
    </source>
</evidence>
<keyword evidence="2 5" id="KW-0812">Transmembrane</keyword>
<feature type="transmembrane region" description="Helical" evidence="5">
    <location>
        <begin position="267"/>
        <end position="287"/>
    </location>
</feature>
<dbReference type="Proteomes" id="UP000297288">
    <property type="component" value="Unassembled WGS sequence"/>
</dbReference>
<evidence type="ECO:0000313" key="10">
    <source>
        <dbReference type="Proteomes" id="UP000297288"/>
    </source>
</evidence>
<name>A0A1G6I070_9BACT</name>
<dbReference type="STRING" id="28234.SAMN04488588_0195"/>
<feature type="transmembrane region" description="Helical" evidence="5">
    <location>
        <begin position="322"/>
        <end position="342"/>
    </location>
</feature>
<feature type="transmembrane region" description="Helical" evidence="5">
    <location>
        <begin position="200"/>
        <end position="223"/>
    </location>
</feature>
<proteinExistence type="predicted"/>
<dbReference type="InterPro" id="IPR052902">
    <property type="entry name" value="ABC-2_transporter"/>
</dbReference>
<evidence type="ECO:0000313" key="8">
    <source>
        <dbReference type="EMBL" id="TGG89040.1"/>
    </source>
</evidence>
<organism evidence="7 9">
    <name type="scientific">Geotoga petraea</name>
    <dbReference type="NCBI Taxonomy" id="28234"/>
    <lineage>
        <taxon>Bacteria</taxon>
        <taxon>Thermotogati</taxon>
        <taxon>Thermotogota</taxon>
        <taxon>Thermotogae</taxon>
        <taxon>Petrotogales</taxon>
        <taxon>Petrotogaceae</taxon>
        <taxon>Geotoga</taxon>
    </lineage>
</organism>
<dbReference type="InterPro" id="IPR047817">
    <property type="entry name" value="ABC2_TM_bact-type"/>
</dbReference>
<keyword evidence="4 5" id="KW-0472">Membrane</keyword>
<evidence type="ECO:0000313" key="9">
    <source>
        <dbReference type="Proteomes" id="UP000199322"/>
    </source>
</evidence>
<feature type="transmembrane region" description="Helical" evidence="5">
    <location>
        <begin position="156"/>
        <end position="179"/>
    </location>
</feature>
<dbReference type="Proteomes" id="UP000199322">
    <property type="component" value="Unassembled WGS sequence"/>
</dbReference>
<keyword evidence="9" id="KW-1185">Reference proteome</keyword>
<dbReference type="GO" id="GO:0140359">
    <property type="term" value="F:ABC-type transporter activity"/>
    <property type="evidence" value="ECO:0007669"/>
    <property type="project" value="InterPro"/>
</dbReference>
<reference evidence="7 9" key="1">
    <citation type="submission" date="2016-10" db="EMBL/GenBank/DDBJ databases">
        <authorList>
            <person name="de Groot N.N."/>
        </authorList>
    </citation>
    <scope>NUCLEOTIDE SEQUENCE [LARGE SCALE GENOMIC DNA]</scope>
    <source>
        <strain evidence="7 9">WG14</strain>
    </source>
</reference>
<evidence type="ECO:0000313" key="7">
    <source>
        <dbReference type="EMBL" id="SDB99788.1"/>
    </source>
</evidence>
<dbReference type="PANTHER" id="PTHR43027">
    <property type="entry name" value="DOXORUBICIN RESISTANCE ABC TRANSPORTER PERMEASE PROTEIN DRRC-RELATED"/>
    <property type="match status" value="1"/>
</dbReference>
<evidence type="ECO:0000259" key="6">
    <source>
        <dbReference type="PROSITE" id="PS51012"/>
    </source>
</evidence>
<gene>
    <name evidence="8" type="ORF">E4650_02270</name>
    <name evidence="7" type="ORF">SAMN04488588_0195</name>
</gene>
<accession>A0A1G6I070</accession>
<evidence type="ECO:0000256" key="4">
    <source>
        <dbReference type="ARBA" id="ARBA00023136"/>
    </source>
</evidence>
<feature type="domain" description="ABC transmembrane type-2" evidence="6">
    <location>
        <begin position="123"/>
        <end position="349"/>
    </location>
</feature>
<dbReference type="OrthoDB" id="9809699at2"/>
<dbReference type="Pfam" id="PF12698">
    <property type="entry name" value="ABC2_membrane_3"/>
    <property type="match status" value="1"/>
</dbReference>
<reference evidence="8 10" key="2">
    <citation type="submission" date="2019-04" db="EMBL/GenBank/DDBJ databases">
        <title>Draft genome sequence data and analysis of a Fermenting Bacterium, Geotoga petraea strain HO-Geo1, isolated from heavy-oil petroleum reservoir in Russia.</title>
        <authorList>
            <person name="Grouzdev D.S."/>
            <person name="Semenova E.M."/>
            <person name="Sokolova D.S."/>
            <person name="Tourova T.P."/>
            <person name="Poltaraus A.B."/>
            <person name="Nazina T.N."/>
        </authorList>
    </citation>
    <scope>NUCLEOTIDE SEQUENCE [LARGE SCALE GENOMIC DNA]</scope>
    <source>
        <strain evidence="8 10">HO-Geo1</strain>
    </source>
</reference>
<evidence type="ECO:0000256" key="3">
    <source>
        <dbReference type="ARBA" id="ARBA00022989"/>
    </source>
</evidence>
<evidence type="ECO:0000256" key="1">
    <source>
        <dbReference type="ARBA" id="ARBA00004141"/>
    </source>
</evidence>
<dbReference type="PANTHER" id="PTHR43027:SF1">
    <property type="entry name" value="DOXORUBICIN RESISTANCE ABC TRANSPORTER PERMEASE PROTEIN DRRC-RELATED"/>
    <property type="match status" value="1"/>
</dbReference>
<keyword evidence="3 5" id="KW-1133">Transmembrane helix</keyword>
<feature type="transmembrane region" description="Helical" evidence="5">
    <location>
        <begin position="235"/>
        <end position="260"/>
    </location>
</feature>
<dbReference type="RefSeq" id="WP_091401977.1">
    <property type="nucleotide sequence ID" value="NZ_FMYV01000001.1"/>
</dbReference>
<feature type="transmembrane region" description="Helical" evidence="5">
    <location>
        <begin position="20"/>
        <end position="40"/>
    </location>
</feature>
<sequence length="351" mass="39565">MNKNIHLLKTFIKETFSNKVDVFFTIAFPLLFLLIFGMVFGNTSASSENIVNIGLYNIEIDNLKAYFENSEFVESNNLEDLKTQLKSQKIDAIITKPDNYEIFIREGSIDPQETSFIKNTISNGLSYAKLNRKEIFLEQEFISVSLGDTDSGQTEYLLTGILSISLLSGGMFSVIGIFGRYKKNGIIKKFMSAPVSPSSFVVNASISKLILNIFSVIILIIFAKLMYNLNYQFNWAEFSLVILTSSLGMMGFGVILLIIFKRIETASTAASLLFVIMTFFSGIYFPLTLIPEQIRWISYFMPVTYVVNLVRHSANVENIGNIEFLLTNLVLLTIGVVFLIVASNKYVKQEI</sequence>
<dbReference type="EMBL" id="FMYV01000001">
    <property type="protein sequence ID" value="SDB99788.1"/>
    <property type="molecule type" value="Genomic_DNA"/>
</dbReference>
<comment type="subcellular location">
    <subcellularLocation>
        <location evidence="1">Membrane</location>
        <topology evidence="1">Multi-pass membrane protein</topology>
    </subcellularLocation>
</comment>
<evidence type="ECO:0000256" key="2">
    <source>
        <dbReference type="ARBA" id="ARBA00022692"/>
    </source>
</evidence>
<dbReference type="GO" id="GO:0016020">
    <property type="term" value="C:membrane"/>
    <property type="evidence" value="ECO:0007669"/>
    <property type="project" value="UniProtKB-SubCell"/>
</dbReference>